<name>A0A3E0HIB9_9PSEU</name>
<evidence type="ECO:0000256" key="2">
    <source>
        <dbReference type="SAM" id="Phobius"/>
    </source>
</evidence>
<keyword evidence="2" id="KW-0812">Transmembrane</keyword>
<dbReference type="RefSeq" id="WP_116176351.1">
    <property type="nucleotide sequence ID" value="NZ_CP144375.1"/>
</dbReference>
<dbReference type="Gene3D" id="3.30.310.50">
    <property type="entry name" value="Alpha-D-phosphohexomutase, C-terminal domain"/>
    <property type="match status" value="1"/>
</dbReference>
<comment type="caution">
    <text evidence="3">The sequence shown here is derived from an EMBL/GenBank/DDBJ whole genome shotgun (WGS) entry which is preliminary data.</text>
</comment>
<feature type="transmembrane region" description="Helical" evidence="2">
    <location>
        <begin position="164"/>
        <end position="187"/>
    </location>
</feature>
<dbReference type="AlphaFoldDB" id="A0A3E0HIB9"/>
<dbReference type="InterPro" id="IPR014543">
    <property type="entry name" value="UCP028291"/>
</dbReference>
<evidence type="ECO:0008006" key="5">
    <source>
        <dbReference type="Google" id="ProtNLM"/>
    </source>
</evidence>
<reference evidence="3 4" key="1">
    <citation type="submission" date="2018-08" db="EMBL/GenBank/DDBJ databases">
        <title>Genomic Encyclopedia of Archaeal and Bacterial Type Strains, Phase II (KMG-II): from individual species to whole genera.</title>
        <authorList>
            <person name="Goeker M."/>
        </authorList>
    </citation>
    <scope>NUCLEOTIDE SEQUENCE [LARGE SCALE GENOMIC DNA]</scope>
    <source>
        <strain evidence="3 4">DSM 45791</strain>
    </source>
</reference>
<feature type="transmembrane region" description="Helical" evidence="2">
    <location>
        <begin position="130"/>
        <end position="152"/>
    </location>
</feature>
<protein>
    <recommendedName>
        <fullName evidence="5">DUF2218 domain-containing protein</fullName>
    </recommendedName>
</protein>
<keyword evidence="2" id="KW-0472">Membrane</keyword>
<keyword evidence="4" id="KW-1185">Reference proteome</keyword>
<evidence type="ECO:0000256" key="1">
    <source>
        <dbReference type="SAM" id="MobiDB-lite"/>
    </source>
</evidence>
<feature type="region of interest" description="Disordered" evidence="1">
    <location>
        <begin position="198"/>
        <end position="221"/>
    </location>
</feature>
<dbReference type="OrthoDB" id="9806511at2"/>
<keyword evidence="2" id="KW-1133">Transmembrane helix</keyword>
<dbReference type="Proteomes" id="UP000256269">
    <property type="component" value="Unassembled WGS sequence"/>
</dbReference>
<evidence type="ECO:0000313" key="3">
    <source>
        <dbReference type="EMBL" id="REH46234.1"/>
    </source>
</evidence>
<dbReference type="Pfam" id="PF09981">
    <property type="entry name" value="DUF2218"/>
    <property type="match status" value="1"/>
</dbReference>
<sequence>MPTATAHIPTARAGRYLGQLCGHLNQMGRMRHRMPRAHDGQPPAVTHVEWSDTAGTIRFAEGTCTLQATADMLTVRAEADDEDALRRLQDGMTRRLETIGRRDRLTVRWQSGTTPEATTMAQQPRRHGRTLLIVVVAALAIAAHLGLLGGALASSAWASWGADVVLAIILLKVIAVAAHVALGRTAFRHRRAIRRRGNIHDGADNIANPRPQAPTATEGDR</sequence>
<accession>A0A3E0HIB9</accession>
<evidence type="ECO:0000313" key="4">
    <source>
        <dbReference type="Proteomes" id="UP000256269"/>
    </source>
</evidence>
<proteinExistence type="predicted"/>
<dbReference type="EMBL" id="QUNO01000007">
    <property type="protein sequence ID" value="REH46234.1"/>
    <property type="molecule type" value="Genomic_DNA"/>
</dbReference>
<organism evidence="3 4">
    <name type="scientific">Kutzneria buriramensis</name>
    <dbReference type="NCBI Taxonomy" id="1045776"/>
    <lineage>
        <taxon>Bacteria</taxon>
        <taxon>Bacillati</taxon>
        <taxon>Actinomycetota</taxon>
        <taxon>Actinomycetes</taxon>
        <taxon>Pseudonocardiales</taxon>
        <taxon>Pseudonocardiaceae</taxon>
        <taxon>Kutzneria</taxon>
    </lineage>
</organism>
<gene>
    <name evidence="3" type="ORF">BCF44_107367</name>
</gene>